<dbReference type="Proteomes" id="UP000053424">
    <property type="component" value="Unassembled WGS sequence"/>
</dbReference>
<sequence length="88" mass="10147">MSWDADDDQWITILAEWFCFYVEAVPATSRLYVQHTKNTNLQPRTAVLSIAKQLECYTFRIVADAQITMSRFVAKEPLELASHIPFHG</sequence>
<proteinExistence type="predicted"/>
<evidence type="ECO:0000313" key="1">
    <source>
        <dbReference type="EMBL" id="KIM43921.1"/>
    </source>
</evidence>
<gene>
    <name evidence="1" type="ORF">M413DRAFT_442988</name>
</gene>
<dbReference type="AlphaFoldDB" id="A0A0C3CJI3"/>
<dbReference type="EMBL" id="KN831774">
    <property type="protein sequence ID" value="KIM43921.1"/>
    <property type="molecule type" value="Genomic_DNA"/>
</dbReference>
<keyword evidence="2" id="KW-1185">Reference proteome</keyword>
<name>A0A0C3CJI3_HEBCY</name>
<dbReference type="HOGENOM" id="CLU_2469358_0_0_1"/>
<reference evidence="2" key="2">
    <citation type="submission" date="2015-01" db="EMBL/GenBank/DDBJ databases">
        <title>Evolutionary Origins and Diversification of the Mycorrhizal Mutualists.</title>
        <authorList>
            <consortium name="DOE Joint Genome Institute"/>
            <consortium name="Mycorrhizal Genomics Consortium"/>
            <person name="Kohler A."/>
            <person name="Kuo A."/>
            <person name="Nagy L.G."/>
            <person name="Floudas D."/>
            <person name="Copeland A."/>
            <person name="Barry K.W."/>
            <person name="Cichocki N."/>
            <person name="Veneault-Fourrey C."/>
            <person name="LaButti K."/>
            <person name="Lindquist E.A."/>
            <person name="Lipzen A."/>
            <person name="Lundell T."/>
            <person name="Morin E."/>
            <person name="Murat C."/>
            <person name="Riley R."/>
            <person name="Ohm R."/>
            <person name="Sun H."/>
            <person name="Tunlid A."/>
            <person name="Henrissat B."/>
            <person name="Grigoriev I.V."/>
            <person name="Hibbett D.S."/>
            <person name="Martin F."/>
        </authorList>
    </citation>
    <scope>NUCLEOTIDE SEQUENCE [LARGE SCALE GENOMIC DNA]</scope>
    <source>
        <strain evidence="2">h7</strain>
    </source>
</reference>
<accession>A0A0C3CJI3</accession>
<reference evidence="1 2" key="1">
    <citation type="submission" date="2014-04" db="EMBL/GenBank/DDBJ databases">
        <authorList>
            <consortium name="DOE Joint Genome Institute"/>
            <person name="Kuo A."/>
            <person name="Gay G."/>
            <person name="Dore J."/>
            <person name="Kohler A."/>
            <person name="Nagy L.G."/>
            <person name="Floudas D."/>
            <person name="Copeland A."/>
            <person name="Barry K.W."/>
            <person name="Cichocki N."/>
            <person name="Veneault-Fourrey C."/>
            <person name="LaButti K."/>
            <person name="Lindquist E.A."/>
            <person name="Lipzen A."/>
            <person name="Lundell T."/>
            <person name="Morin E."/>
            <person name="Murat C."/>
            <person name="Sun H."/>
            <person name="Tunlid A."/>
            <person name="Henrissat B."/>
            <person name="Grigoriev I.V."/>
            <person name="Hibbett D.S."/>
            <person name="Martin F."/>
            <person name="Nordberg H.P."/>
            <person name="Cantor M.N."/>
            <person name="Hua S.X."/>
        </authorList>
    </citation>
    <scope>NUCLEOTIDE SEQUENCE [LARGE SCALE GENOMIC DNA]</scope>
    <source>
        <strain evidence="2">h7</strain>
    </source>
</reference>
<evidence type="ECO:0000313" key="2">
    <source>
        <dbReference type="Proteomes" id="UP000053424"/>
    </source>
</evidence>
<protein>
    <submittedName>
        <fullName evidence="1">Uncharacterized protein</fullName>
    </submittedName>
</protein>
<organism evidence="1 2">
    <name type="scientific">Hebeloma cylindrosporum</name>
    <dbReference type="NCBI Taxonomy" id="76867"/>
    <lineage>
        <taxon>Eukaryota</taxon>
        <taxon>Fungi</taxon>
        <taxon>Dikarya</taxon>
        <taxon>Basidiomycota</taxon>
        <taxon>Agaricomycotina</taxon>
        <taxon>Agaricomycetes</taxon>
        <taxon>Agaricomycetidae</taxon>
        <taxon>Agaricales</taxon>
        <taxon>Agaricineae</taxon>
        <taxon>Hymenogastraceae</taxon>
        <taxon>Hebeloma</taxon>
    </lineage>
</organism>